<evidence type="ECO:0000313" key="5">
    <source>
        <dbReference type="Proteomes" id="UP000215596"/>
    </source>
</evidence>
<dbReference type="InterPro" id="IPR050695">
    <property type="entry name" value="N-acetylmuramoyl_amidase_3"/>
</dbReference>
<evidence type="ECO:0000256" key="1">
    <source>
        <dbReference type="ARBA" id="ARBA00022801"/>
    </source>
</evidence>
<gene>
    <name evidence="4" type="ORF">CHH67_13720</name>
    <name evidence="3" type="ORF">GNP94_12265</name>
</gene>
<protein>
    <submittedName>
        <fullName evidence="4">N-acetylmuramoyl-L-alanine amidase</fullName>
    </submittedName>
</protein>
<dbReference type="InterPro" id="IPR012854">
    <property type="entry name" value="Cu_amine_oxidase-like_N"/>
</dbReference>
<keyword evidence="1" id="KW-0378">Hydrolase</keyword>
<evidence type="ECO:0000313" key="6">
    <source>
        <dbReference type="Proteomes" id="UP000435177"/>
    </source>
</evidence>
<dbReference type="SMART" id="SM00646">
    <property type="entry name" value="Ami_3"/>
    <property type="match status" value="1"/>
</dbReference>
<dbReference type="AlphaFoldDB" id="A0A268ERD5"/>
<dbReference type="GO" id="GO:0030288">
    <property type="term" value="C:outer membrane-bounded periplasmic space"/>
    <property type="evidence" value="ECO:0007669"/>
    <property type="project" value="TreeGrafter"/>
</dbReference>
<dbReference type="EMBL" id="NPBY01000044">
    <property type="protein sequence ID" value="PAD75699.1"/>
    <property type="molecule type" value="Genomic_DNA"/>
</dbReference>
<organism evidence="4 5">
    <name type="scientific">Paenibacillus campinasensis</name>
    <dbReference type="NCBI Taxonomy" id="66347"/>
    <lineage>
        <taxon>Bacteria</taxon>
        <taxon>Bacillati</taxon>
        <taxon>Bacillota</taxon>
        <taxon>Bacilli</taxon>
        <taxon>Bacillales</taxon>
        <taxon>Paenibacillaceae</taxon>
        <taxon>Paenibacillus</taxon>
    </lineage>
</organism>
<name>A0A268ERD5_9BACL</name>
<accession>A0A268ERD5</accession>
<comment type="caution">
    <text evidence="4">The sequence shown here is derived from an EMBL/GenBank/DDBJ whole genome shotgun (WGS) entry which is preliminary data.</text>
</comment>
<proteinExistence type="predicted"/>
<sequence>MPIVWIDPGHGGRDSGATGNGLLEKDVVLALSVAIKRKLEAEYDGVQVLMSRDRDVFLELSERTNAANRSGADILVSIHCNAGGGNGGFESFRYTSVSSTTVNLHDALHAEIMKALAPFNVIDRGVKSQNLHMLRESRMPAVLTENLFIDVASDANKLKNPDVINALVNGHVNGIARHLGLTRKGGTPQMDKANVIAYGKEIQNGLIINNTVYVPLRALAEASGDRVAWDNQTKTATVTKPQ</sequence>
<dbReference type="Proteomes" id="UP000435177">
    <property type="component" value="Unassembled WGS sequence"/>
</dbReference>
<evidence type="ECO:0000259" key="2">
    <source>
        <dbReference type="SMART" id="SM00646"/>
    </source>
</evidence>
<dbReference type="Pfam" id="PF07833">
    <property type="entry name" value="Cu_amine_oxidN1"/>
    <property type="match status" value="1"/>
</dbReference>
<reference evidence="4 5" key="1">
    <citation type="submission" date="2017-07" db="EMBL/GenBank/DDBJ databases">
        <title>Isolation and whole genome analysis of endospore-forming bacteria from heroin.</title>
        <authorList>
            <person name="Kalinowski J."/>
            <person name="Ahrens B."/>
            <person name="Al-Dilaimi A."/>
            <person name="Winkler A."/>
            <person name="Wibberg D."/>
            <person name="Schleenbecker U."/>
            <person name="Ruckert C."/>
            <person name="Wolfel R."/>
            <person name="Grass G."/>
        </authorList>
    </citation>
    <scope>NUCLEOTIDE SEQUENCE [LARGE SCALE GENOMIC DNA]</scope>
    <source>
        <strain evidence="4 5">7537-G1</strain>
    </source>
</reference>
<dbReference type="EMBL" id="WOAA01000008">
    <property type="protein sequence ID" value="MUG66777.1"/>
    <property type="molecule type" value="Genomic_DNA"/>
</dbReference>
<dbReference type="RefSeq" id="WP_095265765.1">
    <property type="nucleotide sequence ID" value="NZ_NPBY01000044.1"/>
</dbReference>
<feature type="domain" description="MurNAc-LAA" evidence="2">
    <location>
        <begin position="64"/>
        <end position="176"/>
    </location>
</feature>
<dbReference type="InterPro" id="IPR036582">
    <property type="entry name" value="Mao_N_sf"/>
</dbReference>
<dbReference type="SUPFAM" id="SSF53187">
    <property type="entry name" value="Zn-dependent exopeptidases"/>
    <property type="match status" value="1"/>
</dbReference>
<evidence type="ECO:0000313" key="3">
    <source>
        <dbReference type="EMBL" id="MUG66777.1"/>
    </source>
</evidence>
<dbReference type="Proteomes" id="UP000215596">
    <property type="component" value="Unassembled WGS sequence"/>
</dbReference>
<dbReference type="OrthoDB" id="9763643at2"/>
<dbReference type="GO" id="GO:0009253">
    <property type="term" value="P:peptidoglycan catabolic process"/>
    <property type="evidence" value="ECO:0007669"/>
    <property type="project" value="InterPro"/>
</dbReference>
<dbReference type="Gene3D" id="3.40.630.40">
    <property type="entry name" value="Zn-dependent exopeptidases"/>
    <property type="match status" value="1"/>
</dbReference>
<dbReference type="Pfam" id="PF01520">
    <property type="entry name" value="Amidase_3"/>
    <property type="match status" value="1"/>
</dbReference>
<dbReference type="PANTHER" id="PTHR30404:SF0">
    <property type="entry name" value="N-ACETYLMURAMOYL-L-ALANINE AMIDASE AMIC"/>
    <property type="match status" value="1"/>
</dbReference>
<dbReference type="PANTHER" id="PTHR30404">
    <property type="entry name" value="N-ACETYLMURAMOYL-L-ALANINE AMIDASE"/>
    <property type="match status" value="1"/>
</dbReference>
<evidence type="ECO:0000313" key="4">
    <source>
        <dbReference type="EMBL" id="PAD75699.1"/>
    </source>
</evidence>
<dbReference type="GO" id="GO:0008745">
    <property type="term" value="F:N-acetylmuramoyl-L-alanine amidase activity"/>
    <property type="evidence" value="ECO:0007669"/>
    <property type="project" value="InterPro"/>
</dbReference>
<dbReference type="CDD" id="cd02696">
    <property type="entry name" value="MurNAc-LAA"/>
    <property type="match status" value="1"/>
</dbReference>
<dbReference type="SUPFAM" id="SSF55383">
    <property type="entry name" value="Copper amine oxidase, domain N"/>
    <property type="match status" value="1"/>
</dbReference>
<reference evidence="3 6" key="2">
    <citation type="submission" date="2019-11" db="EMBL/GenBank/DDBJ databases">
        <title>Draft genome sequences of five Paenibacillus species of dairy origin.</title>
        <authorList>
            <person name="Olajide A.M."/>
            <person name="Chen S."/>
            <person name="Lapointe G."/>
        </authorList>
    </citation>
    <scope>NUCLEOTIDE SEQUENCE [LARGE SCALE GENOMIC DNA]</scope>
    <source>
        <strain evidence="3 6">3CS1</strain>
    </source>
</reference>
<keyword evidence="6" id="KW-1185">Reference proteome</keyword>
<dbReference type="InterPro" id="IPR002508">
    <property type="entry name" value="MurNAc-LAA_cat"/>
</dbReference>